<dbReference type="InterPro" id="IPR013099">
    <property type="entry name" value="K_chnl_dom"/>
</dbReference>
<keyword evidence="3" id="KW-0406">Ion transport</keyword>
<feature type="transmembrane region" description="Helical" evidence="1">
    <location>
        <begin position="42"/>
        <end position="69"/>
    </location>
</feature>
<dbReference type="Gene3D" id="1.10.287.70">
    <property type="match status" value="1"/>
</dbReference>
<dbReference type="GO" id="GO:0034220">
    <property type="term" value="P:monoatomic ion transmembrane transport"/>
    <property type="evidence" value="ECO:0007669"/>
    <property type="project" value="UniProtKB-KW"/>
</dbReference>
<feature type="domain" description="Potassium channel" evidence="2">
    <location>
        <begin position="89"/>
        <end position="172"/>
    </location>
</feature>
<evidence type="ECO:0000256" key="1">
    <source>
        <dbReference type="SAM" id="Phobius"/>
    </source>
</evidence>
<dbReference type="Pfam" id="PF07885">
    <property type="entry name" value="Ion_trans_2"/>
    <property type="match status" value="1"/>
</dbReference>
<sequence>MKTKILPGRDFEKKRLTLYAILNIGIIGLLIIYSIFTLKKGIGLYTLLLVLILVLISCLLLLFEFIIYIPQTGANLKNISIGSGLLLSLTILTYANLYYLIYRIKGEKAFSFTGENLSGDDFLYYSITTFTTTGYGDITSIGIFSNALAASEMLIGMITNSILMAVITAKLVKKLQN</sequence>
<comment type="caution">
    <text evidence="3">The sequence shown here is derived from an EMBL/GenBank/DDBJ whole genome shotgun (WGS) entry which is preliminary data.</text>
</comment>
<dbReference type="SUPFAM" id="SSF81324">
    <property type="entry name" value="Voltage-gated potassium channels"/>
    <property type="match status" value="1"/>
</dbReference>
<evidence type="ECO:0000313" key="4">
    <source>
        <dbReference type="Proteomes" id="UP000264541"/>
    </source>
</evidence>
<feature type="transmembrane region" description="Helical" evidence="1">
    <location>
        <begin position="16"/>
        <end position="36"/>
    </location>
</feature>
<accession>A0A372LNR7</accession>
<evidence type="ECO:0000259" key="2">
    <source>
        <dbReference type="Pfam" id="PF07885"/>
    </source>
</evidence>
<keyword evidence="1" id="KW-1133">Transmembrane helix</keyword>
<dbReference type="OrthoDB" id="2880462at2"/>
<reference evidence="3 4" key="1">
    <citation type="submission" date="2018-08" db="EMBL/GenBank/DDBJ databases">
        <title>Bacillus chawlae sp. nov., Bacillus glennii sp. nov., and Bacillus saganii sp. nov. Isolated from the Vehicle Assembly Building at Kennedy Space Center where the Viking Spacecraft were Assembled.</title>
        <authorList>
            <person name="Seuylemezian A."/>
            <person name="Vaishampayan P."/>
        </authorList>
    </citation>
    <scope>NUCLEOTIDE SEQUENCE [LARGE SCALE GENOMIC DNA]</scope>
    <source>
        <strain evidence="3 4">V47-23a</strain>
    </source>
</reference>
<proteinExistence type="predicted"/>
<gene>
    <name evidence="3" type="ORF">D0469_13355</name>
</gene>
<evidence type="ECO:0000313" key="3">
    <source>
        <dbReference type="EMBL" id="RFU67903.1"/>
    </source>
</evidence>
<keyword evidence="3" id="KW-0407">Ion channel</keyword>
<dbReference type="Proteomes" id="UP000264541">
    <property type="component" value="Unassembled WGS sequence"/>
</dbReference>
<name>A0A372LNR7_9BACI</name>
<dbReference type="EMBL" id="QVTE01000037">
    <property type="protein sequence ID" value="RFU67903.1"/>
    <property type="molecule type" value="Genomic_DNA"/>
</dbReference>
<dbReference type="AlphaFoldDB" id="A0A372LNR7"/>
<keyword evidence="1" id="KW-0812">Transmembrane</keyword>
<keyword evidence="1" id="KW-0472">Membrane</keyword>
<protein>
    <submittedName>
        <fullName evidence="3">Two pore domain potassium channel family protein</fullName>
    </submittedName>
</protein>
<keyword evidence="3" id="KW-0813">Transport</keyword>
<organism evidence="3 4">
    <name type="scientific">Peribacillus saganii</name>
    <dbReference type="NCBI Taxonomy" id="2303992"/>
    <lineage>
        <taxon>Bacteria</taxon>
        <taxon>Bacillati</taxon>
        <taxon>Bacillota</taxon>
        <taxon>Bacilli</taxon>
        <taxon>Bacillales</taxon>
        <taxon>Bacillaceae</taxon>
        <taxon>Peribacillus</taxon>
    </lineage>
</organism>
<keyword evidence="4" id="KW-1185">Reference proteome</keyword>
<dbReference type="RefSeq" id="WP_117327241.1">
    <property type="nucleotide sequence ID" value="NZ_QVTE01000037.1"/>
</dbReference>
<feature type="transmembrane region" description="Helical" evidence="1">
    <location>
        <begin position="153"/>
        <end position="172"/>
    </location>
</feature>
<feature type="transmembrane region" description="Helical" evidence="1">
    <location>
        <begin position="81"/>
        <end position="101"/>
    </location>
</feature>